<accession>A0ACB9AYS2</accession>
<sequence length="116" mass="13349">MVSNYRLTASEVLQAFHLKSTLHPSALHVHAHFKFGPLSVYLSINYLDRFLAVYELPDNHDFSVCCPLANKHVDCKLLNASICKTIFLVVAPVSVFCVFVARKLMYDFDDHWEYQL</sequence>
<reference evidence="2" key="1">
    <citation type="journal article" date="2022" name="Mol. Ecol. Resour.">
        <title>The genomes of chicory, endive, great burdock and yacon provide insights into Asteraceae palaeo-polyploidization history and plant inulin production.</title>
        <authorList>
            <person name="Fan W."/>
            <person name="Wang S."/>
            <person name="Wang H."/>
            <person name="Wang A."/>
            <person name="Jiang F."/>
            <person name="Liu H."/>
            <person name="Zhao H."/>
            <person name="Xu D."/>
            <person name="Zhang Y."/>
        </authorList>
    </citation>
    <scope>NUCLEOTIDE SEQUENCE [LARGE SCALE GENOMIC DNA]</scope>
    <source>
        <strain evidence="2">cv. Niubang</strain>
    </source>
</reference>
<organism evidence="1 2">
    <name type="scientific">Arctium lappa</name>
    <name type="common">Greater burdock</name>
    <name type="synonym">Lappa major</name>
    <dbReference type="NCBI Taxonomy" id="4217"/>
    <lineage>
        <taxon>Eukaryota</taxon>
        <taxon>Viridiplantae</taxon>
        <taxon>Streptophyta</taxon>
        <taxon>Embryophyta</taxon>
        <taxon>Tracheophyta</taxon>
        <taxon>Spermatophyta</taxon>
        <taxon>Magnoliopsida</taxon>
        <taxon>eudicotyledons</taxon>
        <taxon>Gunneridae</taxon>
        <taxon>Pentapetalae</taxon>
        <taxon>asterids</taxon>
        <taxon>campanulids</taxon>
        <taxon>Asterales</taxon>
        <taxon>Asteraceae</taxon>
        <taxon>Carduoideae</taxon>
        <taxon>Cardueae</taxon>
        <taxon>Arctiinae</taxon>
        <taxon>Arctium</taxon>
    </lineage>
</organism>
<comment type="caution">
    <text evidence="1">The sequence shown here is derived from an EMBL/GenBank/DDBJ whole genome shotgun (WGS) entry which is preliminary data.</text>
</comment>
<gene>
    <name evidence="1" type="ORF">L6452_22286</name>
</gene>
<reference evidence="1 2" key="2">
    <citation type="journal article" date="2022" name="Mol. Ecol. Resour.">
        <title>The genomes of chicory, endive, great burdock and yacon provide insights into Asteraceae paleo-polyploidization history and plant inulin production.</title>
        <authorList>
            <person name="Fan W."/>
            <person name="Wang S."/>
            <person name="Wang H."/>
            <person name="Wang A."/>
            <person name="Jiang F."/>
            <person name="Liu H."/>
            <person name="Zhao H."/>
            <person name="Xu D."/>
            <person name="Zhang Y."/>
        </authorList>
    </citation>
    <scope>NUCLEOTIDE SEQUENCE [LARGE SCALE GENOMIC DNA]</scope>
    <source>
        <strain evidence="2">cv. Niubang</strain>
    </source>
</reference>
<evidence type="ECO:0000313" key="1">
    <source>
        <dbReference type="EMBL" id="KAI3715307.1"/>
    </source>
</evidence>
<protein>
    <submittedName>
        <fullName evidence="1">Uncharacterized protein</fullName>
    </submittedName>
</protein>
<proteinExistence type="predicted"/>
<keyword evidence="2" id="KW-1185">Reference proteome</keyword>
<name>A0ACB9AYS2_ARCLA</name>
<dbReference type="Proteomes" id="UP001055879">
    <property type="component" value="Linkage Group LG07"/>
</dbReference>
<dbReference type="EMBL" id="CM042053">
    <property type="protein sequence ID" value="KAI3715307.1"/>
    <property type="molecule type" value="Genomic_DNA"/>
</dbReference>
<evidence type="ECO:0000313" key="2">
    <source>
        <dbReference type="Proteomes" id="UP001055879"/>
    </source>
</evidence>